<evidence type="ECO:0000256" key="4">
    <source>
        <dbReference type="ARBA" id="ARBA00022692"/>
    </source>
</evidence>
<keyword evidence="6 9" id="KW-1133">Transmembrane helix</keyword>
<keyword evidence="5" id="KW-0029">Amino-acid transport</keyword>
<dbReference type="InterPro" id="IPR001851">
    <property type="entry name" value="ABC_transp_permease"/>
</dbReference>
<evidence type="ECO:0000256" key="9">
    <source>
        <dbReference type="SAM" id="Phobius"/>
    </source>
</evidence>
<feature type="transmembrane region" description="Helical" evidence="9">
    <location>
        <begin position="193"/>
        <end position="214"/>
    </location>
</feature>
<dbReference type="CDD" id="cd06582">
    <property type="entry name" value="TM_PBP1_LivH_like"/>
    <property type="match status" value="1"/>
</dbReference>
<gene>
    <name evidence="10" type="ORF">GNP93_04205</name>
</gene>
<comment type="caution">
    <text evidence="10">The sequence shown here is derived from an EMBL/GenBank/DDBJ whole genome shotgun (WGS) entry which is preliminary data.</text>
</comment>
<dbReference type="Pfam" id="PF02653">
    <property type="entry name" value="BPD_transp_2"/>
    <property type="match status" value="1"/>
</dbReference>
<dbReference type="GO" id="GO:0006865">
    <property type="term" value="P:amino acid transport"/>
    <property type="evidence" value="ECO:0007669"/>
    <property type="project" value="UniProtKB-KW"/>
</dbReference>
<organism evidence="10 11">
    <name type="scientific">Paenibacillus validus</name>
    <dbReference type="NCBI Taxonomy" id="44253"/>
    <lineage>
        <taxon>Bacteria</taxon>
        <taxon>Bacillati</taxon>
        <taxon>Bacillota</taxon>
        <taxon>Bacilli</taxon>
        <taxon>Bacillales</taxon>
        <taxon>Paenibacillaceae</taxon>
        <taxon>Paenibacillus</taxon>
    </lineage>
</organism>
<sequence length="291" mass="30771">MPEQIVQFTITGILTGSIYALVAIGLVTFYNVTGILNLAQGDFVMLGGMIFVSIYKLGLPLLPAAVLSIILIAIIGIFIERTAIYTARNSPIIILISITVGLGIFLHGLALIIWGTSPQSTSSFIGSEPIRIYGAVLPPQGILVIISLLLLLLVLYIFFEKTILGTSLKACMINPEASQLVGINVRNMSMLSFTISAAIGAIGGIIVAPISGITYDMGLMLSVKGFMAMVIGGMTNVFGAVVGGLILGLFESFTAGMISTIYSDAISFVILILFLFLLPNGLFAKSKGKRV</sequence>
<proteinExistence type="inferred from homology"/>
<keyword evidence="7 9" id="KW-0472">Membrane</keyword>
<feature type="transmembrane region" description="Helical" evidence="9">
    <location>
        <begin position="141"/>
        <end position="159"/>
    </location>
</feature>
<dbReference type="EMBL" id="WNZX01000002">
    <property type="protein sequence ID" value="MUG69878.1"/>
    <property type="molecule type" value="Genomic_DNA"/>
</dbReference>
<accession>A0A7X2Z921</accession>
<comment type="subcellular location">
    <subcellularLocation>
        <location evidence="1">Cell membrane</location>
        <topology evidence="1">Multi-pass membrane protein</topology>
    </subcellularLocation>
</comment>
<dbReference type="Proteomes" id="UP000450917">
    <property type="component" value="Unassembled WGS sequence"/>
</dbReference>
<reference evidence="10 11" key="1">
    <citation type="submission" date="2019-11" db="EMBL/GenBank/DDBJ databases">
        <title>Draft genome sequences of five Paenibacillus species of dairy origin.</title>
        <authorList>
            <person name="Olajide A.M."/>
            <person name="Chen S."/>
            <person name="Lapointe G."/>
        </authorList>
    </citation>
    <scope>NUCLEOTIDE SEQUENCE [LARGE SCALE GENOMIC DNA]</scope>
    <source>
        <strain evidence="10 11">2CS3</strain>
    </source>
</reference>
<evidence type="ECO:0000256" key="8">
    <source>
        <dbReference type="ARBA" id="ARBA00037998"/>
    </source>
</evidence>
<evidence type="ECO:0000313" key="11">
    <source>
        <dbReference type="Proteomes" id="UP000450917"/>
    </source>
</evidence>
<keyword evidence="11" id="KW-1185">Reference proteome</keyword>
<evidence type="ECO:0000256" key="1">
    <source>
        <dbReference type="ARBA" id="ARBA00004651"/>
    </source>
</evidence>
<dbReference type="PANTHER" id="PTHR11795">
    <property type="entry name" value="BRANCHED-CHAIN AMINO ACID TRANSPORT SYSTEM PERMEASE PROTEIN LIVH"/>
    <property type="match status" value="1"/>
</dbReference>
<evidence type="ECO:0000256" key="5">
    <source>
        <dbReference type="ARBA" id="ARBA00022970"/>
    </source>
</evidence>
<evidence type="ECO:0000256" key="7">
    <source>
        <dbReference type="ARBA" id="ARBA00023136"/>
    </source>
</evidence>
<dbReference type="RefSeq" id="WP_155614079.1">
    <property type="nucleotide sequence ID" value="NZ_WNZX01000002.1"/>
</dbReference>
<feature type="transmembrane region" description="Helical" evidence="9">
    <location>
        <begin position="91"/>
        <end position="114"/>
    </location>
</feature>
<feature type="transmembrane region" description="Helical" evidence="9">
    <location>
        <begin position="6"/>
        <end position="28"/>
    </location>
</feature>
<name>A0A7X2Z921_9BACL</name>
<keyword evidence="2" id="KW-0813">Transport</keyword>
<dbReference type="GO" id="GO:0022857">
    <property type="term" value="F:transmembrane transporter activity"/>
    <property type="evidence" value="ECO:0007669"/>
    <property type="project" value="InterPro"/>
</dbReference>
<evidence type="ECO:0000256" key="6">
    <source>
        <dbReference type="ARBA" id="ARBA00022989"/>
    </source>
</evidence>
<evidence type="ECO:0000256" key="3">
    <source>
        <dbReference type="ARBA" id="ARBA00022475"/>
    </source>
</evidence>
<keyword evidence="4 9" id="KW-0812">Transmembrane</keyword>
<dbReference type="PANTHER" id="PTHR11795:SF450">
    <property type="entry name" value="ABC TRANSPORTER PERMEASE PROTEIN"/>
    <property type="match status" value="1"/>
</dbReference>
<dbReference type="GO" id="GO:0005886">
    <property type="term" value="C:plasma membrane"/>
    <property type="evidence" value="ECO:0007669"/>
    <property type="project" value="UniProtKB-SubCell"/>
</dbReference>
<comment type="similarity">
    <text evidence="8">Belongs to the binding-protein-dependent transport system permease family. LivHM subfamily.</text>
</comment>
<dbReference type="InterPro" id="IPR052157">
    <property type="entry name" value="BCAA_transport_permease"/>
</dbReference>
<feature type="transmembrane region" description="Helical" evidence="9">
    <location>
        <begin position="226"/>
        <end position="250"/>
    </location>
</feature>
<feature type="transmembrane region" description="Helical" evidence="9">
    <location>
        <begin position="61"/>
        <end position="79"/>
    </location>
</feature>
<evidence type="ECO:0000313" key="10">
    <source>
        <dbReference type="EMBL" id="MUG69878.1"/>
    </source>
</evidence>
<evidence type="ECO:0000256" key="2">
    <source>
        <dbReference type="ARBA" id="ARBA00022448"/>
    </source>
</evidence>
<protein>
    <submittedName>
        <fullName evidence="10">Branched-chain amino acid ABC transporter permease</fullName>
    </submittedName>
</protein>
<keyword evidence="3" id="KW-1003">Cell membrane</keyword>
<dbReference type="AlphaFoldDB" id="A0A7X2Z921"/>
<feature type="transmembrane region" description="Helical" evidence="9">
    <location>
        <begin position="262"/>
        <end position="283"/>
    </location>
</feature>